<evidence type="ECO:0000313" key="9">
    <source>
        <dbReference type="Proteomes" id="UP000248021"/>
    </source>
</evidence>
<dbReference type="InterPro" id="IPR003593">
    <property type="entry name" value="AAA+_ATPase"/>
</dbReference>
<keyword evidence="4" id="KW-0547">Nucleotide-binding</keyword>
<dbReference type="InterPro" id="IPR050319">
    <property type="entry name" value="ABC_transp_ATP-bind"/>
</dbReference>
<keyword evidence="5 8" id="KW-0067">ATP-binding</keyword>
<accession>A0A2V3U303</accession>
<organism evidence="8 9">
    <name type="scientific">Chelatococcus asaccharovorans</name>
    <dbReference type="NCBI Taxonomy" id="28210"/>
    <lineage>
        <taxon>Bacteria</taxon>
        <taxon>Pseudomonadati</taxon>
        <taxon>Pseudomonadota</taxon>
        <taxon>Alphaproteobacteria</taxon>
        <taxon>Hyphomicrobiales</taxon>
        <taxon>Chelatococcaceae</taxon>
        <taxon>Chelatococcus</taxon>
    </lineage>
</organism>
<dbReference type="InterPro" id="IPR013563">
    <property type="entry name" value="Oligopep_ABC_C"/>
</dbReference>
<gene>
    <name evidence="8" type="ORF">C7450_10781</name>
</gene>
<evidence type="ECO:0000313" key="8">
    <source>
        <dbReference type="EMBL" id="PXW57043.1"/>
    </source>
</evidence>
<feature type="domain" description="ABC transporter" evidence="7">
    <location>
        <begin position="34"/>
        <end position="283"/>
    </location>
</feature>
<evidence type="ECO:0000256" key="3">
    <source>
        <dbReference type="ARBA" id="ARBA00022448"/>
    </source>
</evidence>
<dbReference type="InterPro" id="IPR027417">
    <property type="entry name" value="P-loop_NTPase"/>
</dbReference>
<dbReference type="Pfam" id="PF08352">
    <property type="entry name" value="oligo_HPY"/>
    <property type="match status" value="1"/>
</dbReference>
<dbReference type="PROSITE" id="PS50893">
    <property type="entry name" value="ABC_TRANSPORTER_2"/>
    <property type="match status" value="1"/>
</dbReference>
<dbReference type="SUPFAM" id="SSF52540">
    <property type="entry name" value="P-loop containing nucleoside triphosphate hydrolases"/>
    <property type="match status" value="1"/>
</dbReference>
<dbReference type="AlphaFoldDB" id="A0A2V3U303"/>
<dbReference type="InterPro" id="IPR017871">
    <property type="entry name" value="ABC_transporter-like_CS"/>
</dbReference>
<dbReference type="SMART" id="SM00382">
    <property type="entry name" value="AAA"/>
    <property type="match status" value="1"/>
</dbReference>
<sequence>MTDAQRPQTQGPQMQGPKTQGTGSQEREMPDTLLTVTHLRRHFGGRHALLRRERTIRAVEDVSLTLRVGETLGLVGESGCGKSTTGRMIVGLETPSGGTITFKGRDLTRLTPKDWQRQRRDVQMIFQNPQSALDPRLTIARQIREPLDLHDIGARAGRDEEVARLMQAVALPVELADRYPHQISGGQAQRVVIARALAMRPSLIVCDEPVSALDVSVQATVTDLLQDLQERLDIAYLFISHDLRVVKKLSHRVAVMYLGQIVEEGLTDPLYRQPLHPYTMALLAAIPDLSVAKGEPRARLVGDPPSPANPPSGCHFHTRCPYAQPRCSAEKPELRAVDDRRVRCHFAEDFRTAS</sequence>
<evidence type="ECO:0000256" key="4">
    <source>
        <dbReference type="ARBA" id="ARBA00022741"/>
    </source>
</evidence>
<evidence type="ECO:0000256" key="6">
    <source>
        <dbReference type="SAM" id="MobiDB-lite"/>
    </source>
</evidence>
<evidence type="ECO:0000259" key="7">
    <source>
        <dbReference type="PROSITE" id="PS50893"/>
    </source>
</evidence>
<dbReference type="GO" id="GO:0005886">
    <property type="term" value="C:plasma membrane"/>
    <property type="evidence" value="ECO:0007669"/>
    <property type="project" value="UniProtKB-SubCell"/>
</dbReference>
<dbReference type="PROSITE" id="PS00211">
    <property type="entry name" value="ABC_TRANSPORTER_1"/>
    <property type="match status" value="1"/>
</dbReference>
<dbReference type="CDD" id="cd03257">
    <property type="entry name" value="ABC_NikE_OppD_transporters"/>
    <property type="match status" value="1"/>
</dbReference>
<dbReference type="FunFam" id="3.40.50.300:FF:000016">
    <property type="entry name" value="Oligopeptide ABC transporter ATP-binding component"/>
    <property type="match status" value="1"/>
</dbReference>
<feature type="region of interest" description="Disordered" evidence="6">
    <location>
        <begin position="1"/>
        <end position="27"/>
    </location>
</feature>
<comment type="similarity">
    <text evidence="2">Belongs to the ABC transporter superfamily.</text>
</comment>
<evidence type="ECO:0000256" key="1">
    <source>
        <dbReference type="ARBA" id="ARBA00004417"/>
    </source>
</evidence>
<dbReference type="GO" id="GO:0015833">
    <property type="term" value="P:peptide transport"/>
    <property type="evidence" value="ECO:0007669"/>
    <property type="project" value="InterPro"/>
</dbReference>
<dbReference type="EMBL" id="QJJK01000007">
    <property type="protein sequence ID" value="PXW57043.1"/>
    <property type="molecule type" value="Genomic_DNA"/>
</dbReference>
<proteinExistence type="inferred from homology"/>
<keyword evidence="9" id="KW-1185">Reference proteome</keyword>
<dbReference type="PANTHER" id="PTHR43776">
    <property type="entry name" value="TRANSPORT ATP-BINDING PROTEIN"/>
    <property type="match status" value="1"/>
</dbReference>
<reference evidence="8 9" key="1">
    <citation type="submission" date="2018-05" db="EMBL/GenBank/DDBJ databases">
        <title>Genomic Encyclopedia of Type Strains, Phase IV (KMG-IV): sequencing the most valuable type-strain genomes for metagenomic binning, comparative biology and taxonomic classification.</title>
        <authorList>
            <person name="Goeker M."/>
        </authorList>
    </citation>
    <scope>NUCLEOTIDE SEQUENCE [LARGE SCALE GENOMIC DNA]</scope>
    <source>
        <strain evidence="8 9">DSM 6462</strain>
    </source>
</reference>
<dbReference type="NCBIfam" id="TIGR01727">
    <property type="entry name" value="oligo_HPY"/>
    <property type="match status" value="1"/>
</dbReference>
<dbReference type="GO" id="GO:0016887">
    <property type="term" value="F:ATP hydrolysis activity"/>
    <property type="evidence" value="ECO:0007669"/>
    <property type="project" value="InterPro"/>
</dbReference>
<comment type="subcellular location">
    <subcellularLocation>
        <location evidence="1">Cell inner membrane</location>
        <topology evidence="1">Peripheral membrane protein</topology>
    </subcellularLocation>
</comment>
<evidence type="ECO:0000256" key="2">
    <source>
        <dbReference type="ARBA" id="ARBA00005417"/>
    </source>
</evidence>
<keyword evidence="3" id="KW-0813">Transport</keyword>
<dbReference type="GO" id="GO:0005524">
    <property type="term" value="F:ATP binding"/>
    <property type="evidence" value="ECO:0007669"/>
    <property type="project" value="UniProtKB-KW"/>
</dbReference>
<dbReference type="PANTHER" id="PTHR43776:SF7">
    <property type="entry name" value="D,D-DIPEPTIDE TRANSPORT ATP-BINDING PROTEIN DDPF-RELATED"/>
    <property type="match status" value="1"/>
</dbReference>
<dbReference type="Proteomes" id="UP000248021">
    <property type="component" value="Unassembled WGS sequence"/>
</dbReference>
<comment type="caution">
    <text evidence="8">The sequence shown here is derived from an EMBL/GenBank/DDBJ whole genome shotgun (WGS) entry which is preliminary data.</text>
</comment>
<dbReference type="Pfam" id="PF00005">
    <property type="entry name" value="ABC_tran"/>
    <property type="match status" value="1"/>
</dbReference>
<feature type="compositionally biased region" description="Polar residues" evidence="6">
    <location>
        <begin position="1"/>
        <end position="24"/>
    </location>
</feature>
<protein>
    <submittedName>
        <fullName evidence="8">Peptide/nickel transport system ATP-binding protein/oligopeptide transport system ATP-binding protein</fullName>
    </submittedName>
</protein>
<name>A0A2V3U303_9HYPH</name>
<dbReference type="InterPro" id="IPR003439">
    <property type="entry name" value="ABC_transporter-like_ATP-bd"/>
</dbReference>
<evidence type="ECO:0000256" key="5">
    <source>
        <dbReference type="ARBA" id="ARBA00022840"/>
    </source>
</evidence>
<dbReference type="Gene3D" id="3.40.50.300">
    <property type="entry name" value="P-loop containing nucleotide triphosphate hydrolases"/>
    <property type="match status" value="1"/>
</dbReference>
<dbReference type="GO" id="GO:0055085">
    <property type="term" value="P:transmembrane transport"/>
    <property type="evidence" value="ECO:0007669"/>
    <property type="project" value="UniProtKB-ARBA"/>
</dbReference>